<dbReference type="AlphaFoldDB" id="A0A4R9JWE5"/>
<evidence type="ECO:0000313" key="2">
    <source>
        <dbReference type="EMBL" id="TGL55877.1"/>
    </source>
</evidence>
<protein>
    <recommendedName>
        <fullName evidence="4">Lipoprotein</fullName>
    </recommendedName>
</protein>
<accession>A0A4R9JWE5</accession>
<keyword evidence="3" id="KW-1185">Reference proteome</keyword>
<organism evidence="2 3">
    <name type="scientific">Leptospira ognonensis</name>
    <dbReference type="NCBI Taxonomy" id="2484945"/>
    <lineage>
        <taxon>Bacteria</taxon>
        <taxon>Pseudomonadati</taxon>
        <taxon>Spirochaetota</taxon>
        <taxon>Spirochaetia</taxon>
        <taxon>Leptospirales</taxon>
        <taxon>Leptospiraceae</taxon>
        <taxon>Leptospira</taxon>
    </lineage>
</organism>
<sequence length="251" mass="25906">MKQLKLVFLISLIFLGQCAELTGGKDSEDKTAETLLLALTNNAVCPSGTAISAQPTNGTSYDFTQCSGTATAALKLAGFTATDLQLIGGIVGGGNSSTLVRDSSSLSSSGGEKKASLQITYVLSASDSTIDVVLPSTTSLSGPTFQITPGEIKKKSSTGATSSLGGKAGTWTSSLSQEKTLCLEVHNENGAHIFGWEGPCSSVSRTSYGFEEEAVSGFDFSGDRIAFRINKATIKSLNVYSSNIGTAGSLR</sequence>
<dbReference type="Proteomes" id="UP000297693">
    <property type="component" value="Unassembled WGS sequence"/>
</dbReference>
<evidence type="ECO:0000313" key="3">
    <source>
        <dbReference type="Proteomes" id="UP000297693"/>
    </source>
</evidence>
<evidence type="ECO:0008006" key="4">
    <source>
        <dbReference type="Google" id="ProtNLM"/>
    </source>
</evidence>
<name>A0A4R9JWE5_9LEPT</name>
<feature type="signal peptide" evidence="1">
    <location>
        <begin position="1"/>
        <end position="19"/>
    </location>
</feature>
<evidence type="ECO:0000256" key="1">
    <source>
        <dbReference type="SAM" id="SignalP"/>
    </source>
</evidence>
<comment type="caution">
    <text evidence="2">The sequence shown here is derived from an EMBL/GenBank/DDBJ whole genome shotgun (WGS) entry which is preliminary data.</text>
</comment>
<dbReference type="OrthoDB" id="345827at2"/>
<dbReference type="EMBL" id="RQGD01000047">
    <property type="protein sequence ID" value="TGL55877.1"/>
    <property type="molecule type" value="Genomic_DNA"/>
</dbReference>
<gene>
    <name evidence="2" type="ORF">EHQ58_18310</name>
</gene>
<proteinExistence type="predicted"/>
<keyword evidence="1" id="KW-0732">Signal</keyword>
<reference evidence="2" key="1">
    <citation type="journal article" date="2019" name="PLoS Negl. Trop. Dis.">
        <title>Revisiting the worldwide diversity of Leptospira species in the environment.</title>
        <authorList>
            <person name="Vincent A.T."/>
            <person name="Schiettekatte O."/>
            <person name="Bourhy P."/>
            <person name="Veyrier F.J."/>
            <person name="Picardeau M."/>
        </authorList>
    </citation>
    <scope>NUCLEOTIDE SEQUENCE [LARGE SCALE GENOMIC DNA]</scope>
    <source>
        <strain evidence="2">201702476</strain>
    </source>
</reference>
<dbReference type="RefSeq" id="WP_135625516.1">
    <property type="nucleotide sequence ID" value="NZ_RQGD01000047.1"/>
</dbReference>
<feature type="chain" id="PRO_5021027218" description="Lipoprotein" evidence="1">
    <location>
        <begin position="20"/>
        <end position="251"/>
    </location>
</feature>